<reference evidence="9 10" key="1">
    <citation type="journal article" date="2012" name="J. Bacteriol.">
        <title>Draft Genome Sequence of Oceaniovalibus guishaninsula JLT2003T.</title>
        <authorList>
            <person name="Tang K."/>
            <person name="Liu K."/>
            <person name="Jiao N."/>
        </authorList>
    </citation>
    <scope>NUCLEOTIDE SEQUENCE [LARGE SCALE GENOMIC DNA]</scope>
    <source>
        <strain evidence="9 10">JLT2003</strain>
    </source>
</reference>
<dbReference type="InterPro" id="IPR002811">
    <property type="entry name" value="Asp_DH"/>
</dbReference>
<gene>
    <name evidence="6" type="primary">nadX</name>
    <name evidence="9" type="ORF">OCGS_0983</name>
</gene>
<dbReference type="PANTHER" id="PTHR31873">
    <property type="entry name" value="L-ASPARTATE DEHYDROGENASE-RELATED"/>
    <property type="match status" value="1"/>
</dbReference>
<comment type="pathway">
    <text evidence="6">Cofactor biosynthesis; NAD(+) biosynthesis; iminoaspartate from L-aspartate (dehydrogenase route): step 1/1.</text>
</comment>
<dbReference type="SUPFAM" id="SSF55347">
    <property type="entry name" value="Glyceraldehyde-3-phosphate dehydrogenase-like, C-terminal domain"/>
    <property type="match status" value="1"/>
</dbReference>
<comment type="function">
    <text evidence="6">Specifically catalyzes the NAD or NADP-dependent dehydrogenation of L-aspartate to iminoaspartate.</text>
</comment>
<feature type="domain" description="Aspartate/homoserine dehydrogenase NAD-binding" evidence="8">
    <location>
        <begin position="3"/>
        <end position="111"/>
    </location>
</feature>
<keyword evidence="10" id="KW-1185">Reference proteome</keyword>
<dbReference type="SUPFAM" id="SSF51735">
    <property type="entry name" value="NAD(P)-binding Rossmann-fold domains"/>
    <property type="match status" value="1"/>
</dbReference>
<dbReference type="Pfam" id="PF03447">
    <property type="entry name" value="NAD_binding_3"/>
    <property type="match status" value="1"/>
</dbReference>
<keyword evidence="3 6" id="KW-0521">NADP</keyword>
<evidence type="ECO:0000259" key="8">
    <source>
        <dbReference type="Pfam" id="PF03447"/>
    </source>
</evidence>
<dbReference type="EC" id="1.4.1.21" evidence="6"/>
<evidence type="ECO:0000313" key="9">
    <source>
        <dbReference type="EMBL" id="EKE44948.1"/>
    </source>
</evidence>
<evidence type="ECO:0000256" key="4">
    <source>
        <dbReference type="ARBA" id="ARBA00023002"/>
    </source>
</evidence>
<evidence type="ECO:0000256" key="3">
    <source>
        <dbReference type="ARBA" id="ARBA00022857"/>
    </source>
</evidence>
<dbReference type="InterPro" id="IPR011182">
    <property type="entry name" value="L-Asp_DH"/>
</dbReference>
<evidence type="ECO:0000259" key="7">
    <source>
        <dbReference type="Pfam" id="PF01958"/>
    </source>
</evidence>
<dbReference type="GO" id="GO:0016639">
    <property type="term" value="F:oxidoreductase activity, acting on the CH-NH2 group of donors, NAD or NADP as acceptor"/>
    <property type="evidence" value="ECO:0007669"/>
    <property type="project" value="UniProtKB-UniRule"/>
</dbReference>
<organism evidence="9 10">
    <name type="scientific">Oceaniovalibus guishaninsula JLT2003</name>
    <dbReference type="NCBI Taxonomy" id="1231392"/>
    <lineage>
        <taxon>Bacteria</taxon>
        <taxon>Pseudomonadati</taxon>
        <taxon>Pseudomonadota</taxon>
        <taxon>Alphaproteobacteria</taxon>
        <taxon>Rhodobacterales</taxon>
        <taxon>Roseobacteraceae</taxon>
        <taxon>Oceaniovalibus</taxon>
    </lineage>
</organism>
<dbReference type="eggNOG" id="COG1712">
    <property type="taxonomic scope" value="Bacteria"/>
</dbReference>
<evidence type="ECO:0000256" key="1">
    <source>
        <dbReference type="ARBA" id="ARBA00008331"/>
    </source>
</evidence>
<name>K2HBT7_9RHOB</name>
<keyword evidence="2 6" id="KW-0662">Pyridine nucleotide biosynthesis</keyword>
<sequence length="259" mass="25715">MIGRGAIASYVLDAIGGDAALNVVAQILRPGTREACPPGVDAVIATDDLGSLPVRPDLVVDCAGHDALRLFGAQALSAGIDLVSISVGALAESGLAETLEAAGRAGGGRLRLASGAIGAMDALAAAAVGGLDTVSYTGTKPPGGWRGSPAEEALDLGALTAPAVHFDGTAREAALRYPKNANVAAMIALAGIGMDATRVTLVADPAAKANVHEIEAAGAFGRMRFTVEGQALAGNPRSSALAAMSVVHAIRREAAPIAV</sequence>
<evidence type="ECO:0000256" key="5">
    <source>
        <dbReference type="ARBA" id="ARBA00023027"/>
    </source>
</evidence>
<dbReference type="PIRSF" id="PIRSF005227">
    <property type="entry name" value="Asp_dh_NAD_syn"/>
    <property type="match status" value="1"/>
</dbReference>
<dbReference type="GO" id="GO:0033735">
    <property type="term" value="F:aspartate dehydrogenase [NAD(P)+] activity"/>
    <property type="evidence" value="ECO:0007669"/>
    <property type="project" value="UniProtKB-EC"/>
</dbReference>
<dbReference type="Proteomes" id="UP000006765">
    <property type="component" value="Unassembled WGS sequence"/>
</dbReference>
<dbReference type="InterPro" id="IPR020626">
    <property type="entry name" value="Asp_DH_prok"/>
</dbReference>
<comment type="miscellaneous">
    <text evidence="6">The iminoaspartate product is unstable in aqueous solution and can decompose to oxaloacetate and ammonia.</text>
</comment>
<evidence type="ECO:0000256" key="2">
    <source>
        <dbReference type="ARBA" id="ARBA00022642"/>
    </source>
</evidence>
<dbReference type="AlphaFoldDB" id="K2HBT7"/>
<protein>
    <recommendedName>
        <fullName evidence="6">L-aspartate dehydrogenase</fullName>
        <ecNumber evidence="6">1.4.1.21</ecNumber>
    </recommendedName>
</protein>
<dbReference type="Gene3D" id="3.30.360.10">
    <property type="entry name" value="Dihydrodipicolinate Reductase, domain 2"/>
    <property type="match status" value="1"/>
</dbReference>
<dbReference type="NCBIfam" id="NF009827">
    <property type="entry name" value="PRK13303.1-2"/>
    <property type="match status" value="1"/>
</dbReference>
<comment type="similarity">
    <text evidence="1 6">Belongs to the L-aspartate dehydrogenase family.</text>
</comment>
<comment type="catalytic activity">
    <reaction evidence="6">
        <text>L-aspartate + NADP(+) + H2O = oxaloacetate + NH4(+) + NADPH + H(+)</text>
        <dbReference type="Rhea" id="RHEA:11784"/>
        <dbReference type="ChEBI" id="CHEBI:15377"/>
        <dbReference type="ChEBI" id="CHEBI:15378"/>
        <dbReference type="ChEBI" id="CHEBI:16452"/>
        <dbReference type="ChEBI" id="CHEBI:28938"/>
        <dbReference type="ChEBI" id="CHEBI:29991"/>
        <dbReference type="ChEBI" id="CHEBI:57783"/>
        <dbReference type="ChEBI" id="CHEBI:58349"/>
        <dbReference type="EC" id="1.4.1.21"/>
    </reaction>
</comment>
<dbReference type="HAMAP" id="MF_01265">
    <property type="entry name" value="NadX"/>
    <property type="match status" value="1"/>
</dbReference>
<dbReference type="GO" id="GO:0051287">
    <property type="term" value="F:NAD binding"/>
    <property type="evidence" value="ECO:0007669"/>
    <property type="project" value="UniProtKB-UniRule"/>
</dbReference>
<evidence type="ECO:0000256" key="6">
    <source>
        <dbReference type="HAMAP-Rule" id="MF_01265"/>
    </source>
</evidence>
<dbReference type="UniPathway" id="UPA00253">
    <property type="reaction ID" value="UER00456"/>
</dbReference>
<accession>K2HBT7</accession>
<dbReference type="PANTHER" id="PTHR31873:SF6">
    <property type="entry name" value="ASPARTATE DEHYDROGENASE DOMAIN-CONTAINING PROTEIN"/>
    <property type="match status" value="1"/>
</dbReference>
<feature type="binding site" evidence="6">
    <location>
        <position position="116"/>
    </location>
    <ligand>
        <name>NAD(+)</name>
        <dbReference type="ChEBI" id="CHEBI:57540"/>
    </ligand>
</feature>
<dbReference type="Gene3D" id="3.40.50.720">
    <property type="entry name" value="NAD(P)-binding Rossmann-like Domain"/>
    <property type="match status" value="1"/>
</dbReference>
<feature type="active site" evidence="6">
    <location>
        <position position="212"/>
    </location>
</feature>
<dbReference type="GO" id="GO:0050661">
    <property type="term" value="F:NADP binding"/>
    <property type="evidence" value="ECO:0007669"/>
    <property type="project" value="UniProtKB-UniRule"/>
</dbReference>
<feature type="binding site" evidence="6">
    <location>
        <position position="182"/>
    </location>
    <ligand>
        <name>NAD(+)</name>
        <dbReference type="ChEBI" id="CHEBI:57540"/>
    </ligand>
</feature>
<dbReference type="Pfam" id="PF01958">
    <property type="entry name" value="Asp_DH_C"/>
    <property type="match status" value="1"/>
</dbReference>
<comment type="catalytic activity">
    <reaction evidence="6">
        <text>L-aspartate + NAD(+) + H2O = oxaloacetate + NH4(+) + NADH + H(+)</text>
        <dbReference type="Rhea" id="RHEA:11788"/>
        <dbReference type="ChEBI" id="CHEBI:15377"/>
        <dbReference type="ChEBI" id="CHEBI:15378"/>
        <dbReference type="ChEBI" id="CHEBI:16452"/>
        <dbReference type="ChEBI" id="CHEBI:28938"/>
        <dbReference type="ChEBI" id="CHEBI:29991"/>
        <dbReference type="ChEBI" id="CHEBI:57540"/>
        <dbReference type="ChEBI" id="CHEBI:57945"/>
        <dbReference type="EC" id="1.4.1.21"/>
    </reaction>
</comment>
<dbReference type="STRING" id="1231392.OCGS_0983"/>
<keyword evidence="5 6" id="KW-0520">NAD</keyword>
<dbReference type="PATRIC" id="fig|1231392.3.peg.988"/>
<dbReference type="EMBL" id="AMGO01000012">
    <property type="protein sequence ID" value="EKE44948.1"/>
    <property type="molecule type" value="Genomic_DNA"/>
</dbReference>
<comment type="caution">
    <text evidence="9">The sequence shown here is derived from an EMBL/GenBank/DDBJ whole genome shotgun (WGS) entry which is preliminary data.</text>
</comment>
<dbReference type="InterPro" id="IPR036291">
    <property type="entry name" value="NAD(P)-bd_dom_sf"/>
</dbReference>
<proteinExistence type="inferred from homology"/>
<evidence type="ECO:0000313" key="10">
    <source>
        <dbReference type="Proteomes" id="UP000006765"/>
    </source>
</evidence>
<dbReference type="GO" id="GO:0009435">
    <property type="term" value="P:NAD+ biosynthetic process"/>
    <property type="evidence" value="ECO:0007669"/>
    <property type="project" value="UniProtKB-UniRule"/>
</dbReference>
<dbReference type="NCBIfam" id="NF009828">
    <property type="entry name" value="PRK13303.1-3"/>
    <property type="match status" value="1"/>
</dbReference>
<keyword evidence="4 6" id="KW-0560">Oxidoreductase</keyword>
<feature type="domain" description="Aspartate dehydrogenase" evidence="7">
    <location>
        <begin position="160"/>
        <end position="247"/>
    </location>
</feature>
<dbReference type="InterPro" id="IPR005106">
    <property type="entry name" value="Asp/hSer_DH_NAD-bd"/>
</dbReference>